<gene>
    <name evidence="1" type="ORF">RchiOBHm_Chr3g0485111</name>
</gene>
<organism evidence="1 2">
    <name type="scientific">Rosa chinensis</name>
    <name type="common">China rose</name>
    <dbReference type="NCBI Taxonomy" id="74649"/>
    <lineage>
        <taxon>Eukaryota</taxon>
        <taxon>Viridiplantae</taxon>
        <taxon>Streptophyta</taxon>
        <taxon>Embryophyta</taxon>
        <taxon>Tracheophyta</taxon>
        <taxon>Spermatophyta</taxon>
        <taxon>Magnoliopsida</taxon>
        <taxon>eudicotyledons</taxon>
        <taxon>Gunneridae</taxon>
        <taxon>Pentapetalae</taxon>
        <taxon>rosids</taxon>
        <taxon>fabids</taxon>
        <taxon>Rosales</taxon>
        <taxon>Rosaceae</taxon>
        <taxon>Rosoideae</taxon>
        <taxon>Rosoideae incertae sedis</taxon>
        <taxon>Rosa</taxon>
    </lineage>
</organism>
<dbReference type="EC" id="1.6.2.2" evidence="1"/>
<dbReference type="Gramene" id="PRQ44977">
    <property type="protein sequence ID" value="PRQ44977"/>
    <property type="gene ID" value="RchiOBHm_Chr3g0485111"/>
</dbReference>
<dbReference type="AlphaFoldDB" id="A0A2P6REX9"/>
<dbReference type="Proteomes" id="UP000238479">
    <property type="component" value="Chromosome 3"/>
</dbReference>
<sequence>MYPQGRMSHHFHEMCVEDLVVKGPKGCFKYEHGQVGVGSVLFGSVLSQNRKPNRTYFRFSFSLFQVKN</sequence>
<protein>
    <submittedName>
        <fullName evidence="1">Putative cytochrome-b5 reductase</fullName>
        <ecNumber evidence="1">1.6.2.2</ecNumber>
    </submittedName>
</protein>
<name>A0A2P6REX9_ROSCH</name>
<reference evidence="1 2" key="1">
    <citation type="journal article" date="2018" name="Nat. Genet.">
        <title>The Rosa genome provides new insights in the design of modern roses.</title>
        <authorList>
            <person name="Bendahmane M."/>
        </authorList>
    </citation>
    <scope>NUCLEOTIDE SEQUENCE [LARGE SCALE GENOMIC DNA]</scope>
    <source>
        <strain evidence="2">cv. Old Blush</strain>
    </source>
</reference>
<evidence type="ECO:0000313" key="2">
    <source>
        <dbReference type="Proteomes" id="UP000238479"/>
    </source>
</evidence>
<accession>A0A2P6REX9</accession>
<evidence type="ECO:0000313" key="1">
    <source>
        <dbReference type="EMBL" id="PRQ44977.1"/>
    </source>
</evidence>
<keyword evidence="1" id="KW-0560">Oxidoreductase</keyword>
<keyword evidence="2" id="KW-1185">Reference proteome</keyword>
<dbReference type="STRING" id="74649.A0A2P6REX9"/>
<dbReference type="EMBL" id="PDCK01000041">
    <property type="protein sequence ID" value="PRQ44977.1"/>
    <property type="molecule type" value="Genomic_DNA"/>
</dbReference>
<dbReference type="GO" id="GO:0090524">
    <property type="term" value="F:cytochrome-b5 reductase activity, acting on NADH"/>
    <property type="evidence" value="ECO:0007669"/>
    <property type="project" value="UniProtKB-EC"/>
</dbReference>
<comment type="caution">
    <text evidence="1">The sequence shown here is derived from an EMBL/GenBank/DDBJ whole genome shotgun (WGS) entry which is preliminary data.</text>
</comment>
<proteinExistence type="predicted"/>